<dbReference type="Proteomes" id="UP000479710">
    <property type="component" value="Unassembled WGS sequence"/>
</dbReference>
<evidence type="ECO:0000256" key="1">
    <source>
        <dbReference type="SAM" id="MobiDB-lite"/>
    </source>
</evidence>
<dbReference type="SUPFAM" id="SSF47699">
    <property type="entry name" value="Bifunctional inhibitor/lipid-transfer protein/seed storage 2S albumin"/>
    <property type="match status" value="1"/>
</dbReference>
<dbReference type="EMBL" id="SPHZ02000002">
    <property type="protein sequence ID" value="KAF0930782.1"/>
    <property type="molecule type" value="Genomic_DNA"/>
</dbReference>
<sequence length="130" mass="13322">MAVVAVAAVAQAATTPGKAALPPLPSTMPADTPPPETPPCLDDLMPCASVYDDSSMLAPCCDAVGRVFKSDPACLCQVFNMARNYTQQIGSNALDGEQQMFARCKIPGTSASICENGPADRGTPAGESST</sequence>
<feature type="domain" description="Bifunctional inhibitor/plant lipid transfer protein/seed storage helical" evidence="2">
    <location>
        <begin position="25"/>
        <end position="114"/>
    </location>
</feature>
<feature type="region of interest" description="Disordered" evidence="1">
    <location>
        <begin position="18"/>
        <end position="39"/>
    </location>
</feature>
<dbReference type="InterPro" id="IPR036312">
    <property type="entry name" value="Bifun_inhib/LTP/seed_sf"/>
</dbReference>
<dbReference type="OrthoDB" id="634940at2759"/>
<keyword evidence="4" id="KW-1185">Reference proteome</keyword>
<evidence type="ECO:0000259" key="2">
    <source>
        <dbReference type="Pfam" id="PF14368"/>
    </source>
</evidence>
<accession>A0A6G1F1S8</accession>
<comment type="caution">
    <text evidence="3">The sequence shown here is derived from an EMBL/GenBank/DDBJ whole genome shotgun (WGS) entry which is preliminary data.</text>
</comment>
<protein>
    <recommendedName>
        <fullName evidence="2">Bifunctional inhibitor/plant lipid transfer protein/seed storage helical domain-containing protein</fullName>
    </recommendedName>
</protein>
<feature type="compositionally biased region" description="Pro residues" evidence="1">
    <location>
        <begin position="22"/>
        <end position="38"/>
    </location>
</feature>
<dbReference type="Pfam" id="PF14368">
    <property type="entry name" value="LTP_2"/>
    <property type="match status" value="1"/>
</dbReference>
<dbReference type="CDD" id="cd00010">
    <property type="entry name" value="AAI_LTSS"/>
    <property type="match status" value="1"/>
</dbReference>
<dbReference type="InterPro" id="IPR016140">
    <property type="entry name" value="Bifunc_inhib/LTP/seed_store"/>
</dbReference>
<organism evidence="3 4">
    <name type="scientific">Oryza meyeriana var. granulata</name>
    <dbReference type="NCBI Taxonomy" id="110450"/>
    <lineage>
        <taxon>Eukaryota</taxon>
        <taxon>Viridiplantae</taxon>
        <taxon>Streptophyta</taxon>
        <taxon>Embryophyta</taxon>
        <taxon>Tracheophyta</taxon>
        <taxon>Spermatophyta</taxon>
        <taxon>Magnoliopsida</taxon>
        <taxon>Liliopsida</taxon>
        <taxon>Poales</taxon>
        <taxon>Poaceae</taxon>
        <taxon>BOP clade</taxon>
        <taxon>Oryzoideae</taxon>
        <taxon>Oryzeae</taxon>
        <taxon>Oryzinae</taxon>
        <taxon>Oryza</taxon>
        <taxon>Oryza meyeriana</taxon>
    </lineage>
</organism>
<evidence type="ECO:0000313" key="4">
    <source>
        <dbReference type="Proteomes" id="UP000479710"/>
    </source>
</evidence>
<feature type="non-terminal residue" evidence="3">
    <location>
        <position position="130"/>
    </location>
</feature>
<gene>
    <name evidence="3" type="ORF">E2562_035254</name>
</gene>
<evidence type="ECO:0000313" key="3">
    <source>
        <dbReference type="EMBL" id="KAF0930782.1"/>
    </source>
</evidence>
<proteinExistence type="predicted"/>
<dbReference type="AlphaFoldDB" id="A0A6G1F1S8"/>
<reference evidence="3 4" key="1">
    <citation type="submission" date="2019-11" db="EMBL/GenBank/DDBJ databases">
        <title>Whole genome sequence of Oryza granulata.</title>
        <authorList>
            <person name="Li W."/>
        </authorList>
    </citation>
    <scope>NUCLEOTIDE SEQUENCE [LARGE SCALE GENOMIC DNA]</scope>
    <source>
        <strain evidence="4">cv. Menghai</strain>
        <tissue evidence="3">Leaf</tissue>
    </source>
</reference>
<name>A0A6G1F1S8_9ORYZ</name>